<dbReference type="SMART" id="SM00389">
    <property type="entry name" value="HOX"/>
    <property type="match status" value="1"/>
</dbReference>
<comment type="caution">
    <text evidence="8">The sequence shown here is derived from an EMBL/GenBank/DDBJ whole genome shotgun (WGS) entry which is preliminary data.</text>
</comment>
<dbReference type="SUPFAM" id="SSF46689">
    <property type="entry name" value="Homeodomain-like"/>
    <property type="match status" value="1"/>
</dbReference>
<dbReference type="InterPro" id="IPR001356">
    <property type="entry name" value="HD"/>
</dbReference>
<name>A0A8J1T5Z3_OWEFU</name>
<keyword evidence="2 5" id="KW-0238">DNA-binding</keyword>
<evidence type="ECO:0000256" key="5">
    <source>
        <dbReference type="PROSITE-ProRule" id="PRU00108"/>
    </source>
</evidence>
<feature type="compositionally biased region" description="Basic and acidic residues" evidence="7">
    <location>
        <begin position="98"/>
        <end position="107"/>
    </location>
</feature>
<dbReference type="EMBL" id="CAIIXF020000005">
    <property type="protein sequence ID" value="CAH1784654.1"/>
    <property type="molecule type" value="Genomic_DNA"/>
</dbReference>
<dbReference type="PANTHER" id="PTHR24340:SF70">
    <property type="entry name" value="NK7.1, ISOFORM A"/>
    <property type="match status" value="1"/>
</dbReference>
<dbReference type="Gene3D" id="1.10.10.60">
    <property type="entry name" value="Homeodomain-like"/>
    <property type="match status" value="1"/>
</dbReference>
<feature type="compositionally biased region" description="Basic and acidic residues" evidence="7">
    <location>
        <begin position="134"/>
        <end position="151"/>
    </location>
</feature>
<evidence type="ECO:0000313" key="8">
    <source>
        <dbReference type="EMBL" id="CAH1784654.1"/>
    </source>
</evidence>
<evidence type="ECO:0000313" key="9">
    <source>
        <dbReference type="Proteomes" id="UP000749559"/>
    </source>
</evidence>
<comment type="subcellular location">
    <subcellularLocation>
        <location evidence="1 5 6">Nucleus</location>
    </subcellularLocation>
</comment>
<feature type="region of interest" description="Disordered" evidence="7">
    <location>
        <begin position="292"/>
        <end position="333"/>
    </location>
</feature>
<proteinExistence type="predicted"/>
<evidence type="ECO:0000256" key="7">
    <source>
        <dbReference type="SAM" id="MobiDB-lite"/>
    </source>
</evidence>
<dbReference type="OrthoDB" id="6159439at2759"/>
<dbReference type="GO" id="GO:0005634">
    <property type="term" value="C:nucleus"/>
    <property type="evidence" value="ECO:0007669"/>
    <property type="project" value="UniProtKB-SubCell"/>
</dbReference>
<evidence type="ECO:0000256" key="3">
    <source>
        <dbReference type="ARBA" id="ARBA00023155"/>
    </source>
</evidence>
<dbReference type="InterPro" id="IPR050394">
    <property type="entry name" value="Homeobox_NK-like"/>
</dbReference>
<dbReference type="Proteomes" id="UP000749559">
    <property type="component" value="Unassembled WGS sequence"/>
</dbReference>
<dbReference type="InterPro" id="IPR020479">
    <property type="entry name" value="HD_metazoa"/>
</dbReference>
<sequence length="368" mass="41871">MLGTQAPVVHHPRPLMPTPHNPMARTWHPHIYKAPDPARKSSSFYIDDILSDRIGNGKPRSHGDQIGLMSPTLNYASALRRVSEQMSPLALVTGGSRYPRDERKRCESSSSRSSSPVDVTADSDDNSINENSEEGEKRKRSCSDSHEDEEKRKKKARTTFTGRQIFELEKQFEAKKYLSSSERAEMATLLNVTETQVKIWFQNRRTKWKKTENISNSEAAEYKLGGEKHIDTIKQRQNKLAEIQNAQCVVKDASKTIHGQPLGLNVRGGDPQISHLHPDQLQQQTLHQHLESRDSITNMNTRANLDTRDTRDTRHSPVSPQNGCPPRDHNQNDNMDRKVEAMQKQQVQVLQPTYDAHPEEMVSKLNDC</sequence>
<evidence type="ECO:0000256" key="6">
    <source>
        <dbReference type="RuleBase" id="RU000682"/>
    </source>
</evidence>
<dbReference type="PANTHER" id="PTHR24340">
    <property type="entry name" value="HOMEOBOX PROTEIN NKX"/>
    <property type="match status" value="1"/>
</dbReference>
<keyword evidence="4 5" id="KW-0539">Nucleus</keyword>
<dbReference type="GO" id="GO:0000981">
    <property type="term" value="F:DNA-binding transcription factor activity, RNA polymerase II-specific"/>
    <property type="evidence" value="ECO:0007669"/>
    <property type="project" value="InterPro"/>
</dbReference>
<dbReference type="AlphaFoldDB" id="A0A8J1T5Z3"/>
<dbReference type="CDD" id="cd00086">
    <property type="entry name" value="homeodomain"/>
    <property type="match status" value="1"/>
</dbReference>
<evidence type="ECO:0000256" key="1">
    <source>
        <dbReference type="ARBA" id="ARBA00004123"/>
    </source>
</evidence>
<evidence type="ECO:0000256" key="2">
    <source>
        <dbReference type="ARBA" id="ARBA00023125"/>
    </source>
</evidence>
<feature type="compositionally biased region" description="Polar residues" evidence="7">
    <location>
        <begin position="295"/>
        <end position="304"/>
    </location>
</feature>
<feature type="compositionally biased region" description="Basic and acidic residues" evidence="7">
    <location>
        <begin position="305"/>
        <end position="315"/>
    </location>
</feature>
<evidence type="ECO:0000256" key="4">
    <source>
        <dbReference type="ARBA" id="ARBA00023242"/>
    </source>
</evidence>
<dbReference type="PRINTS" id="PR00024">
    <property type="entry name" value="HOMEOBOX"/>
</dbReference>
<protein>
    <submittedName>
        <fullName evidence="8">Uncharacterized protein</fullName>
    </submittedName>
</protein>
<gene>
    <name evidence="8" type="ORF">OFUS_LOCUS10811</name>
</gene>
<dbReference type="PROSITE" id="PS00027">
    <property type="entry name" value="HOMEOBOX_1"/>
    <property type="match status" value="1"/>
</dbReference>
<keyword evidence="9" id="KW-1185">Reference proteome</keyword>
<keyword evidence="3 5" id="KW-0371">Homeobox</keyword>
<dbReference type="InterPro" id="IPR009057">
    <property type="entry name" value="Homeodomain-like_sf"/>
</dbReference>
<organism evidence="8 9">
    <name type="scientific">Owenia fusiformis</name>
    <name type="common">Polychaete worm</name>
    <dbReference type="NCBI Taxonomy" id="6347"/>
    <lineage>
        <taxon>Eukaryota</taxon>
        <taxon>Metazoa</taxon>
        <taxon>Spiralia</taxon>
        <taxon>Lophotrochozoa</taxon>
        <taxon>Annelida</taxon>
        <taxon>Polychaeta</taxon>
        <taxon>Sedentaria</taxon>
        <taxon>Canalipalpata</taxon>
        <taxon>Sabellida</taxon>
        <taxon>Oweniida</taxon>
        <taxon>Oweniidae</taxon>
        <taxon>Owenia</taxon>
    </lineage>
</organism>
<dbReference type="Pfam" id="PF00046">
    <property type="entry name" value="Homeodomain"/>
    <property type="match status" value="1"/>
</dbReference>
<feature type="DNA-binding region" description="Homeobox" evidence="5">
    <location>
        <begin position="153"/>
        <end position="212"/>
    </location>
</feature>
<feature type="compositionally biased region" description="Acidic residues" evidence="7">
    <location>
        <begin position="121"/>
        <end position="133"/>
    </location>
</feature>
<dbReference type="PROSITE" id="PS50071">
    <property type="entry name" value="HOMEOBOX_2"/>
    <property type="match status" value="1"/>
</dbReference>
<reference evidence="8" key="1">
    <citation type="submission" date="2022-03" db="EMBL/GenBank/DDBJ databases">
        <authorList>
            <person name="Martin C."/>
        </authorList>
    </citation>
    <scope>NUCLEOTIDE SEQUENCE</scope>
</reference>
<dbReference type="GO" id="GO:0000978">
    <property type="term" value="F:RNA polymerase II cis-regulatory region sequence-specific DNA binding"/>
    <property type="evidence" value="ECO:0007669"/>
    <property type="project" value="TreeGrafter"/>
</dbReference>
<dbReference type="InterPro" id="IPR017970">
    <property type="entry name" value="Homeobox_CS"/>
</dbReference>
<feature type="region of interest" description="Disordered" evidence="7">
    <location>
        <begin position="90"/>
        <end position="156"/>
    </location>
</feature>
<accession>A0A8J1T5Z3</accession>
<dbReference type="GO" id="GO:0030154">
    <property type="term" value="P:cell differentiation"/>
    <property type="evidence" value="ECO:0007669"/>
    <property type="project" value="TreeGrafter"/>
</dbReference>